<dbReference type="EMBL" id="PKPP01010722">
    <property type="protein sequence ID" value="PWA45520.1"/>
    <property type="molecule type" value="Genomic_DNA"/>
</dbReference>
<dbReference type="InterPro" id="IPR008480">
    <property type="entry name" value="DUF761_pln"/>
</dbReference>
<name>A0A2U1L930_ARTAN</name>
<dbReference type="PANTHER" id="PTHR33098">
    <property type="entry name" value="COTTON FIBER (DUF761)"/>
    <property type="match status" value="1"/>
</dbReference>
<dbReference type="OrthoDB" id="1685070at2759"/>
<dbReference type="Pfam" id="PF05553">
    <property type="entry name" value="DUF761"/>
    <property type="match status" value="1"/>
</dbReference>
<accession>A0A2U1L930</accession>
<feature type="region of interest" description="Disordered" evidence="1">
    <location>
        <begin position="1"/>
        <end position="34"/>
    </location>
</feature>
<feature type="compositionally biased region" description="Low complexity" evidence="1">
    <location>
        <begin position="7"/>
        <end position="34"/>
    </location>
</feature>
<reference evidence="2 3" key="1">
    <citation type="journal article" date="2018" name="Mol. Plant">
        <title>The genome of Artemisia annua provides insight into the evolution of Asteraceae family and artemisinin biosynthesis.</title>
        <authorList>
            <person name="Shen Q."/>
            <person name="Zhang L."/>
            <person name="Liao Z."/>
            <person name="Wang S."/>
            <person name="Yan T."/>
            <person name="Shi P."/>
            <person name="Liu M."/>
            <person name="Fu X."/>
            <person name="Pan Q."/>
            <person name="Wang Y."/>
            <person name="Lv Z."/>
            <person name="Lu X."/>
            <person name="Zhang F."/>
            <person name="Jiang W."/>
            <person name="Ma Y."/>
            <person name="Chen M."/>
            <person name="Hao X."/>
            <person name="Li L."/>
            <person name="Tang Y."/>
            <person name="Lv G."/>
            <person name="Zhou Y."/>
            <person name="Sun X."/>
            <person name="Brodelius P.E."/>
            <person name="Rose J.K.C."/>
            <person name="Tang K."/>
        </authorList>
    </citation>
    <scope>NUCLEOTIDE SEQUENCE [LARGE SCALE GENOMIC DNA]</scope>
    <source>
        <strain evidence="3">cv. Huhao1</strain>
        <tissue evidence="2">Leaf</tissue>
    </source>
</reference>
<evidence type="ECO:0000313" key="2">
    <source>
        <dbReference type="EMBL" id="PWA45520.1"/>
    </source>
</evidence>
<evidence type="ECO:0000256" key="1">
    <source>
        <dbReference type="SAM" id="MobiDB-lite"/>
    </source>
</evidence>
<comment type="caution">
    <text evidence="2">The sequence shown here is derived from an EMBL/GenBank/DDBJ whole genome shotgun (WGS) entry which is preliminary data.</text>
</comment>
<sequence>MNISFYTPTTTATTLEPPSYTSSSGHSQSIHQSPSYVTPLELSNDYKTSSFECEQPPLSQLTRTPSILERVKSIKLSSFYSEPEHITNSSSQLDRVPSFFDRVKSFKISSPFTYETPSTQTDHHVIRSKSENTSVIKKKGLVSEMKKERSNVVEEEVDAKAEQFISRFKQQLRLQRLESLARYTDMLKRRSSNRVENYVSRNPTNLES</sequence>
<gene>
    <name evidence="2" type="ORF">CTI12_AA517110</name>
</gene>
<keyword evidence="3" id="KW-1185">Reference proteome</keyword>
<dbReference type="Proteomes" id="UP000245207">
    <property type="component" value="Unassembled WGS sequence"/>
</dbReference>
<organism evidence="2 3">
    <name type="scientific">Artemisia annua</name>
    <name type="common">Sweet wormwood</name>
    <dbReference type="NCBI Taxonomy" id="35608"/>
    <lineage>
        <taxon>Eukaryota</taxon>
        <taxon>Viridiplantae</taxon>
        <taxon>Streptophyta</taxon>
        <taxon>Embryophyta</taxon>
        <taxon>Tracheophyta</taxon>
        <taxon>Spermatophyta</taxon>
        <taxon>Magnoliopsida</taxon>
        <taxon>eudicotyledons</taxon>
        <taxon>Gunneridae</taxon>
        <taxon>Pentapetalae</taxon>
        <taxon>asterids</taxon>
        <taxon>campanulids</taxon>
        <taxon>Asterales</taxon>
        <taxon>Asteraceae</taxon>
        <taxon>Asteroideae</taxon>
        <taxon>Anthemideae</taxon>
        <taxon>Artemisiinae</taxon>
        <taxon>Artemisia</taxon>
    </lineage>
</organism>
<dbReference type="PANTHER" id="PTHR33098:SF57">
    <property type="entry name" value="DUF4408 DOMAIN PROTEIN"/>
    <property type="match status" value="1"/>
</dbReference>
<protein>
    <submittedName>
        <fullName evidence="2">Uncharacterized protein</fullName>
    </submittedName>
</protein>
<proteinExistence type="predicted"/>
<dbReference type="STRING" id="35608.A0A2U1L930"/>
<evidence type="ECO:0000313" key="3">
    <source>
        <dbReference type="Proteomes" id="UP000245207"/>
    </source>
</evidence>
<dbReference type="AlphaFoldDB" id="A0A2U1L930"/>